<protein>
    <submittedName>
        <fullName evidence="1">Uncharacterized protein</fullName>
    </submittedName>
</protein>
<dbReference type="PANTHER" id="PTHR22455">
    <property type="entry name" value="CILIA- AND FLAGELLA-ASSOCIATED PROTEIN 91"/>
    <property type="match status" value="1"/>
</dbReference>
<evidence type="ECO:0000313" key="1">
    <source>
        <dbReference type="EMBL" id="KAF6477945.1"/>
    </source>
</evidence>
<keyword evidence="2" id="KW-1185">Reference proteome</keyword>
<dbReference type="Proteomes" id="UP000550707">
    <property type="component" value="Unassembled WGS sequence"/>
</dbReference>
<dbReference type="AlphaFoldDB" id="A0A7J8I196"/>
<reference evidence="1 2" key="1">
    <citation type="journal article" date="2020" name="Nature">
        <title>Six reference-quality genomes reveal evolution of bat adaptations.</title>
        <authorList>
            <person name="Jebb D."/>
            <person name="Huang Z."/>
            <person name="Pippel M."/>
            <person name="Hughes G.M."/>
            <person name="Lavrichenko K."/>
            <person name="Devanna P."/>
            <person name="Winkler S."/>
            <person name="Jermiin L.S."/>
            <person name="Skirmuntt E.C."/>
            <person name="Katzourakis A."/>
            <person name="Burkitt-Gray L."/>
            <person name="Ray D.A."/>
            <person name="Sullivan K.A.M."/>
            <person name="Roscito J.G."/>
            <person name="Kirilenko B.M."/>
            <person name="Davalos L.M."/>
            <person name="Corthals A.P."/>
            <person name="Power M.L."/>
            <person name="Jones G."/>
            <person name="Ransome R.D."/>
            <person name="Dechmann D.K.N."/>
            <person name="Locatelli A.G."/>
            <person name="Puechmaille S.J."/>
            <person name="Fedrigo O."/>
            <person name="Jarvis E.D."/>
            <person name="Hiller M."/>
            <person name="Vernes S.C."/>
            <person name="Myers E.W."/>
            <person name="Teeling E.C."/>
        </authorList>
    </citation>
    <scope>NUCLEOTIDE SEQUENCE [LARGE SCALE GENOMIC DNA]</scope>
    <source>
        <strain evidence="1">MMolMol1</strain>
        <tissue evidence="1">Muscle</tissue>
    </source>
</reference>
<dbReference type="EMBL" id="JACASF010000005">
    <property type="protein sequence ID" value="KAF6477945.1"/>
    <property type="molecule type" value="Genomic_DNA"/>
</dbReference>
<evidence type="ECO:0000313" key="2">
    <source>
        <dbReference type="Proteomes" id="UP000550707"/>
    </source>
</evidence>
<organism evidence="1 2">
    <name type="scientific">Molossus molossus</name>
    <name type="common">Pallas' mastiff bat</name>
    <name type="synonym">Vespertilio molossus</name>
    <dbReference type="NCBI Taxonomy" id="27622"/>
    <lineage>
        <taxon>Eukaryota</taxon>
        <taxon>Metazoa</taxon>
        <taxon>Chordata</taxon>
        <taxon>Craniata</taxon>
        <taxon>Vertebrata</taxon>
        <taxon>Euteleostomi</taxon>
        <taxon>Mammalia</taxon>
        <taxon>Eutheria</taxon>
        <taxon>Laurasiatheria</taxon>
        <taxon>Chiroptera</taxon>
        <taxon>Yangochiroptera</taxon>
        <taxon>Molossidae</taxon>
        <taxon>Molossus</taxon>
    </lineage>
</organism>
<gene>
    <name evidence="1" type="ORF">HJG59_010838</name>
</gene>
<name>A0A7J8I196_MOLMO</name>
<accession>A0A7J8I196</accession>
<dbReference type="PANTHER" id="PTHR22455:SF10">
    <property type="entry name" value="CILIA- AND FLAGELLA-ASSOCIATED PROTEIN 91"/>
    <property type="match status" value="1"/>
</dbReference>
<proteinExistence type="predicted"/>
<sequence>MNQVRTAKSQGSQTQCEVKPRGIVSSGRTYDFLYDPLFVVSSEKDHIQANTQAILSRSRLRKVPRFRTMFSNLIHYPRYSLYWSKADPVPPFISREWKGHEEKCREIFQPLAVCLKKFVKILMLLERIAISILKGLSFHSVNGYHSVLCGHQPTCTRVRIKKKRRKEKEFPAGVAQWLSINPGTKRSPI</sequence>
<dbReference type="InterPro" id="IPR026720">
    <property type="entry name" value="CFAP91"/>
</dbReference>
<comment type="caution">
    <text evidence="1">The sequence shown here is derived from an EMBL/GenBank/DDBJ whole genome shotgun (WGS) entry which is preliminary data.</text>
</comment>